<dbReference type="PANTHER" id="PTHR47162">
    <property type="entry name" value="OS02G0192300 PROTEIN"/>
    <property type="match status" value="1"/>
</dbReference>
<dbReference type="STRING" id="106549.A0A540KDS8"/>
<dbReference type="PANTHER" id="PTHR47162:SF8">
    <property type="entry name" value="METHYL-CPG-BINDING DOMAIN-CONTAINING PROTEIN 9"/>
    <property type="match status" value="1"/>
</dbReference>
<keyword evidence="2" id="KW-1185">Reference proteome</keyword>
<protein>
    <submittedName>
        <fullName evidence="1">Uncharacterized protein</fullName>
    </submittedName>
</protein>
<gene>
    <name evidence="1" type="ORF">C1H46_042113</name>
</gene>
<dbReference type="Proteomes" id="UP000315295">
    <property type="component" value="Unassembled WGS sequence"/>
</dbReference>
<reference evidence="1 2" key="1">
    <citation type="journal article" date="2019" name="G3 (Bethesda)">
        <title>Sequencing of a Wild Apple (Malus baccata) Genome Unravels the Differences Between Cultivated and Wild Apple Species Regarding Disease Resistance and Cold Tolerance.</title>
        <authorList>
            <person name="Chen X."/>
        </authorList>
    </citation>
    <scope>NUCLEOTIDE SEQUENCE [LARGE SCALE GENOMIC DNA]</scope>
    <source>
        <strain evidence="2">cv. Shandingzi</strain>
        <tissue evidence="1">Leaves</tissue>
    </source>
</reference>
<evidence type="ECO:0000313" key="1">
    <source>
        <dbReference type="EMBL" id="TQD72381.1"/>
    </source>
</evidence>
<organism evidence="1 2">
    <name type="scientific">Malus baccata</name>
    <name type="common">Siberian crab apple</name>
    <name type="synonym">Pyrus baccata</name>
    <dbReference type="NCBI Taxonomy" id="106549"/>
    <lineage>
        <taxon>Eukaryota</taxon>
        <taxon>Viridiplantae</taxon>
        <taxon>Streptophyta</taxon>
        <taxon>Embryophyta</taxon>
        <taxon>Tracheophyta</taxon>
        <taxon>Spermatophyta</taxon>
        <taxon>Magnoliopsida</taxon>
        <taxon>eudicotyledons</taxon>
        <taxon>Gunneridae</taxon>
        <taxon>Pentapetalae</taxon>
        <taxon>rosids</taxon>
        <taxon>fabids</taxon>
        <taxon>Rosales</taxon>
        <taxon>Rosaceae</taxon>
        <taxon>Amygdaloideae</taxon>
        <taxon>Maleae</taxon>
        <taxon>Malus</taxon>
    </lineage>
</organism>
<name>A0A540KDS8_MALBA</name>
<sequence length="233" mass="25556">MESGSSVSRNNPHAFIHMETGAMKEAAQDKLASVTYSRCSGIALTKAHASLLRVLIGELQFKVAALVDPNFDSGDLKSKRGRKKDVDISIPVKRAKVNILPINELTWPELARRYILAVLSMDGNLDSPEITARESSKVFRCLQGDGGVLCGSLSGVAGMEADALVRSAFIPSWSFIIPTFSAVYLRIVVNELPSKQSYVISSRLHSSATFISRNTYLFNLVNCSSPFRMKKKK</sequence>
<evidence type="ECO:0000313" key="2">
    <source>
        <dbReference type="Proteomes" id="UP000315295"/>
    </source>
</evidence>
<dbReference type="AlphaFoldDB" id="A0A540KDS8"/>
<comment type="caution">
    <text evidence="1">The sequence shown here is derived from an EMBL/GenBank/DDBJ whole genome shotgun (WGS) entry which is preliminary data.</text>
</comment>
<dbReference type="EMBL" id="VIEB01001415">
    <property type="protein sequence ID" value="TQD72381.1"/>
    <property type="molecule type" value="Genomic_DNA"/>
</dbReference>
<proteinExistence type="predicted"/>
<accession>A0A540KDS8</accession>